<dbReference type="EMBL" id="JAAIJQ010000013">
    <property type="protein sequence ID" value="NEV61495.1"/>
    <property type="molecule type" value="Genomic_DNA"/>
</dbReference>
<reference evidence="2 3" key="1">
    <citation type="submission" date="2020-02" db="EMBL/GenBank/DDBJ databases">
        <title>Genome sequences of Thiorhodococcus mannitoliphagus and Thiorhodococcus minor, purple sulfur photosynthetic bacteria in the gammaproteobacterial family, Chromatiaceae.</title>
        <authorList>
            <person name="Aviles F.A."/>
            <person name="Meyer T.E."/>
            <person name="Kyndt J.A."/>
        </authorList>
    </citation>
    <scope>NUCLEOTIDE SEQUENCE [LARGE SCALE GENOMIC DNA]</scope>
    <source>
        <strain evidence="2 3">DSM 11518</strain>
    </source>
</reference>
<feature type="domain" description="VOC" evidence="1">
    <location>
        <begin position="6"/>
        <end position="123"/>
    </location>
</feature>
<gene>
    <name evidence="2" type="ORF">G3446_06225</name>
</gene>
<dbReference type="CDD" id="cd07245">
    <property type="entry name" value="VOC_like"/>
    <property type="match status" value="1"/>
</dbReference>
<dbReference type="AlphaFoldDB" id="A0A6M0JZG7"/>
<accession>A0A6M0JZG7</accession>
<dbReference type="PROSITE" id="PS51819">
    <property type="entry name" value="VOC"/>
    <property type="match status" value="1"/>
</dbReference>
<dbReference type="RefSeq" id="WP_164451773.1">
    <property type="nucleotide sequence ID" value="NZ_JAAIJQ010000013.1"/>
</dbReference>
<organism evidence="2 3">
    <name type="scientific">Thiorhodococcus minor</name>
    <dbReference type="NCBI Taxonomy" id="57489"/>
    <lineage>
        <taxon>Bacteria</taxon>
        <taxon>Pseudomonadati</taxon>
        <taxon>Pseudomonadota</taxon>
        <taxon>Gammaproteobacteria</taxon>
        <taxon>Chromatiales</taxon>
        <taxon>Chromatiaceae</taxon>
        <taxon>Thiorhodococcus</taxon>
    </lineage>
</organism>
<evidence type="ECO:0000259" key="1">
    <source>
        <dbReference type="PROSITE" id="PS51819"/>
    </source>
</evidence>
<sequence>MALVQDIHHVSLIVADTAEALRFYVGILGLQVRDDRPELSFPGAWLSVGDRQIHLLELPNPDPVDGRPLHGGRDRHLAMVVSSIDDLIGRLETAGLPFTRSRSGRRAVFCRDPDGNGLELIEAV</sequence>
<comment type="caution">
    <text evidence="2">The sequence shown here is derived from an EMBL/GenBank/DDBJ whole genome shotgun (WGS) entry which is preliminary data.</text>
</comment>
<dbReference type="Pfam" id="PF00903">
    <property type="entry name" value="Glyoxalase"/>
    <property type="match status" value="1"/>
</dbReference>
<proteinExistence type="predicted"/>
<dbReference type="Proteomes" id="UP000483379">
    <property type="component" value="Unassembled WGS sequence"/>
</dbReference>
<dbReference type="SUPFAM" id="SSF54593">
    <property type="entry name" value="Glyoxalase/Bleomycin resistance protein/Dihydroxybiphenyl dioxygenase"/>
    <property type="match status" value="1"/>
</dbReference>
<dbReference type="InterPro" id="IPR037523">
    <property type="entry name" value="VOC_core"/>
</dbReference>
<dbReference type="PANTHER" id="PTHR21366">
    <property type="entry name" value="GLYOXALASE FAMILY PROTEIN"/>
    <property type="match status" value="1"/>
</dbReference>
<dbReference type="InterPro" id="IPR050383">
    <property type="entry name" value="GlyoxalaseI/FosfomycinResist"/>
</dbReference>
<dbReference type="InterPro" id="IPR029068">
    <property type="entry name" value="Glyas_Bleomycin-R_OHBP_Dase"/>
</dbReference>
<dbReference type="PANTHER" id="PTHR21366:SF22">
    <property type="entry name" value="VOC DOMAIN-CONTAINING PROTEIN"/>
    <property type="match status" value="1"/>
</dbReference>
<name>A0A6M0JZG7_9GAMM</name>
<keyword evidence="3" id="KW-1185">Reference proteome</keyword>
<protein>
    <submittedName>
        <fullName evidence="2">Glyoxalase</fullName>
    </submittedName>
</protein>
<evidence type="ECO:0000313" key="2">
    <source>
        <dbReference type="EMBL" id="NEV61495.1"/>
    </source>
</evidence>
<dbReference type="InterPro" id="IPR004360">
    <property type="entry name" value="Glyas_Fos-R_dOase_dom"/>
</dbReference>
<evidence type="ECO:0000313" key="3">
    <source>
        <dbReference type="Proteomes" id="UP000483379"/>
    </source>
</evidence>
<dbReference type="Gene3D" id="3.10.180.10">
    <property type="entry name" value="2,3-Dihydroxybiphenyl 1,2-Dioxygenase, domain 1"/>
    <property type="match status" value="1"/>
</dbReference>